<dbReference type="HOGENOM" id="CLU_2922481_0_0_1"/>
<organism evidence="1 2">
    <name type="scientific">Cochliobolus sativus (strain ND90Pr / ATCC 201652)</name>
    <name type="common">Common root rot and spot blotch fungus</name>
    <name type="synonym">Bipolaris sorokiniana</name>
    <dbReference type="NCBI Taxonomy" id="665912"/>
    <lineage>
        <taxon>Eukaryota</taxon>
        <taxon>Fungi</taxon>
        <taxon>Dikarya</taxon>
        <taxon>Ascomycota</taxon>
        <taxon>Pezizomycotina</taxon>
        <taxon>Dothideomycetes</taxon>
        <taxon>Pleosporomycetidae</taxon>
        <taxon>Pleosporales</taxon>
        <taxon>Pleosporineae</taxon>
        <taxon>Pleosporaceae</taxon>
        <taxon>Bipolaris</taxon>
    </lineage>
</organism>
<protein>
    <submittedName>
        <fullName evidence="1">Uncharacterized protein</fullName>
    </submittedName>
</protein>
<keyword evidence="2" id="KW-1185">Reference proteome</keyword>
<evidence type="ECO:0000313" key="2">
    <source>
        <dbReference type="Proteomes" id="UP000016934"/>
    </source>
</evidence>
<dbReference type="Proteomes" id="UP000016934">
    <property type="component" value="Unassembled WGS sequence"/>
</dbReference>
<dbReference type="OrthoDB" id="3692849at2759"/>
<dbReference type="KEGG" id="bsc:COCSADRAFT_159629"/>
<proteinExistence type="predicted"/>
<reference evidence="2" key="2">
    <citation type="journal article" date="2013" name="PLoS Genet.">
        <title>Comparative genome structure, secondary metabolite, and effector coding capacity across Cochliobolus pathogens.</title>
        <authorList>
            <person name="Condon B.J."/>
            <person name="Leng Y."/>
            <person name="Wu D."/>
            <person name="Bushley K.E."/>
            <person name="Ohm R.A."/>
            <person name="Otillar R."/>
            <person name="Martin J."/>
            <person name="Schackwitz W."/>
            <person name="Grimwood J."/>
            <person name="MohdZainudin N."/>
            <person name="Xue C."/>
            <person name="Wang R."/>
            <person name="Manning V.A."/>
            <person name="Dhillon B."/>
            <person name="Tu Z.J."/>
            <person name="Steffenson B.J."/>
            <person name="Salamov A."/>
            <person name="Sun H."/>
            <person name="Lowry S."/>
            <person name="LaButti K."/>
            <person name="Han J."/>
            <person name="Copeland A."/>
            <person name="Lindquist E."/>
            <person name="Barry K."/>
            <person name="Schmutz J."/>
            <person name="Baker S.E."/>
            <person name="Ciuffetti L.M."/>
            <person name="Grigoriev I.V."/>
            <person name="Zhong S."/>
            <person name="Turgeon B.G."/>
        </authorList>
    </citation>
    <scope>NUCLEOTIDE SEQUENCE [LARGE SCALE GENOMIC DNA]</scope>
    <source>
        <strain evidence="2">ND90Pr / ATCC 201652</strain>
    </source>
</reference>
<gene>
    <name evidence="1" type="ORF">COCSADRAFT_159629</name>
</gene>
<dbReference type="EMBL" id="KB445642">
    <property type="protein sequence ID" value="EMD64604.1"/>
    <property type="molecule type" value="Genomic_DNA"/>
</dbReference>
<dbReference type="AlphaFoldDB" id="M2RCT9"/>
<name>M2RCT9_COCSN</name>
<accession>M2RCT9</accession>
<reference evidence="1 2" key="1">
    <citation type="journal article" date="2012" name="PLoS Pathog.">
        <title>Diverse lifestyles and strategies of plant pathogenesis encoded in the genomes of eighteen Dothideomycetes fungi.</title>
        <authorList>
            <person name="Ohm R.A."/>
            <person name="Feau N."/>
            <person name="Henrissat B."/>
            <person name="Schoch C.L."/>
            <person name="Horwitz B.A."/>
            <person name="Barry K.W."/>
            <person name="Condon B.J."/>
            <person name="Copeland A.C."/>
            <person name="Dhillon B."/>
            <person name="Glaser F."/>
            <person name="Hesse C.N."/>
            <person name="Kosti I."/>
            <person name="LaButti K."/>
            <person name="Lindquist E.A."/>
            <person name="Lucas S."/>
            <person name="Salamov A.A."/>
            <person name="Bradshaw R.E."/>
            <person name="Ciuffetti L."/>
            <person name="Hamelin R.C."/>
            <person name="Kema G.H.J."/>
            <person name="Lawrence C."/>
            <person name="Scott J.A."/>
            <person name="Spatafora J.W."/>
            <person name="Turgeon B.G."/>
            <person name="de Wit P.J.G.M."/>
            <person name="Zhong S."/>
            <person name="Goodwin S.B."/>
            <person name="Grigoriev I.V."/>
        </authorList>
    </citation>
    <scope>NUCLEOTIDE SEQUENCE [LARGE SCALE GENOMIC DNA]</scope>
    <source>
        <strain evidence="2">ND90Pr / ATCC 201652</strain>
    </source>
</reference>
<dbReference type="RefSeq" id="XP_007699227.1">
    <property type="nucleotide sequence ID" value="XM_007701037.1"/>
</dbReference>
<sequence>MEDITLSSIPKISGSDVEYAAEEPIASDIWNKINNREVRVPRRKPLQKTAEQKVATIRAVT</sequence>
<evidence type="ECO:0000313" key="1">
    <source>
        <dbReference type="EMBL" id="EMD64604.1"/>
    </source>
</evidence>
<dbReference type="GeneID" id="19131980"/>